<dbReference type="VEuPathDB" id="AmoebaDB:NfTy_054320"/>
<proteinExistence type="inferred from homology"/>
<dbReference type="EMBL" id="VFQX01000027">
    <property type="protein sequence ID" value="KAF0979294.1"/>
    <property type="molecule type" value="Genomic_DNA"/>
</dbReference>
<keyword evidence="4" id="KW-0406">Ion transport</keyword>
<organism evidence="6 7">
    <name type="scientific">Naegleria fowleri</name>
    <name type="common">Brain eating amoeba</name>
    <dbReference type="NCBI Taxonomy" id="5763"/>
    <lineage>
        <taxon>Eukaryota</taxon>
        <taxon>Discoba</taxon>
        <taxon>Heterolobosea</taxon>
        <taxon>Tetramitia</taxon>
        <taxon>Eutetramitia</taxon>
        <taxon>Vahlkampfiidae</taxon>
        <taxon>Naegleria</taxon>
    </lineage>
</organism>
<keyword evidence="2 4" id="KW-1133">Transmembrane helix</keyword>
<evidence type="ECO:0000256" key="3">
    <source>
        <dbReference type="ARBA" id="ARBA00023136"/>
    </source>
</evidence>
<keyword evidence="4" id="KW-0186">Copper</keyword>
<dbReference type="OrthoDB" id="161814at2759"/>
<feature type="region of interest" description="Disordered" evidence="5">
    <location>
        <begin position="1"/>
        <end position="22"/>
    </location>
</feature>
<protein>
    <recommendedName>
        <fullName evidence="4">Copper transport protein</fullName>
    </recommendedName>
</protein>
<evidence type="ECO:0000256" key="5">
    <source>
        <dbReference type="SAM" id="MobiDB-lite"/>
    </source>
</evidence>
<name>A0A6A5BY97_NAEFO</name>
<reference evidence="6 7" key="1">
    <citation type="journal article" date="2019" name="Sci. Rep.">
        <title>Nanopore sequencing improves the draft genome of the human pathogenic amoeba Naegleria fowleri.</title>
        <authorList>
            <person name="Liechti N."/>
            <person name="Schurch N."/>
            <person name="Bruggmann R."/>
            <person name="Wittwer M."/>
        </authorList>
    </citation>
    <scope>NUCLEOTIDE SEQUENCE [LARGE SCALE GENOMIC DNA]</scope>
    <source>
        <strain evidence="6 7">ATCC 30894</strain>
    </source>
</reference>
<dbReference type="GO" id="GO:0016020">
    <property type="term" value="C:membrane"/>
    <property type="evidence" value="ECO:0007669"/>
    <property type="project" value="UniProtKB-SubCell"/>
</dbReference>
<dbReference type="InterPro" id="IPR007274">
    <property type="entry name" value="Cop_transporter"/>
</dbReference>
<dbReference type="VEuPathDB" id="AmoebaDB:NF0118930"/>
<keyword evidence="4" id="KW-0813">Transport</keyword>
<gene>
    <name evidence="6" type="ORF">FDP41_001637</name>
</gene>
<dbReference type="Proteomes" id="UP000444721">
    <property type="component" value="Unassembled WGS sequence"/>
</dbReference>
<keyword evidence="4" id="KW-0187">Copper transport</keyword>
<evidence type="ECO:0000313" key="6">
    <source>
        <dbReference type="EMBL" id="KAF0979294.1"/>
    </source>
</evidence>
<sequence>MCQHHHHTTSSLSNSGMMQQAHSGAPSLFSNVMIPPKIIVMGMNNNNNNNMTHHMNMYFSSQSFETFVKYVLFENWNVDTDWKFALSVIGIFLVALLNQLIFFLLHIQVPKKRKILHICVSYIAKPIGFFLEMSIGYLLMLVSMTYNFGLFMAILFGNFVGYILFNMIYTQMLEGYYHQGETTEHEEHACCKKREYEKIIDTEVKKYSTTGVVNFFDEEEVRTESMAINRGNNNDNNEIFHQYIEGTSSSVRSYHDY</sequence>
<evidence type="ECO:0000313" key="7">
    <source>
        <dbReference type="Proteomes" id="UP000444721"/>
    </source>
</evidence>
<dbReference type="AlphaFoldDB" id="A0A6A5BY97"/>
<dbReference type="VEuPathDB" id="AmoebaDB:FDP41_001637"/>
<keyword evidence="3 4" id="KW-0472">Membrane</keyword>
<comment type="caution">
    <text evidence="6">The sequence shown here is derived from an EMBL/GenBank/DDBJ whole genome shotgun (WGS) entry which is preliminary data.</text>
</comment>
<evidence type="ECO:0000256" key="1">
    <source>
        <dbReference type="ARBA" id="ARBA00022692"/>
    </source>
</evidence>
<feature type="transmembrane region" description="Helical" evidence="4">
    <location>
        <begin position="148"/>
        <end position="169"/>
    </location>
</feature>
<accession>A0A6A5BY97</accession>
<keyword evidence="1 4" id="KW-0812">Transmembrane</keyword>
<dbReference type="RefSeq" id="XP_044564007.1">
    <property type="nucleotide sequence ID" value="XM_044704743.1"/>
</dbReference>
<evidence type="ECO:0000256" key="4">
    <source>
        <dbReference type="RuleBase" id="RU367022"/>
    </source>
</evidence>
<dbReference type="Pfam" id="PF04145">
    <property type="entry name" value="Ctr"/>
    <property type="match status" value="1"/>
</dbReference>
<feature type="transmembrane region" description="Helical" evidence="4">
    <location>
        <begin position="119"/>
        <end position="142"/>
    </location>
</feature>
<comment type="similarity">
    <text evidence="4">Belongs to the copper transporter (Ctr) (TC 1.A.56) family. SLC31A subfamily.</text>
</comment>
<comment type="subcellular location">
    <subcellularLocation>
        <location evidence="4">Membrane</location>
        <topology evidence="4">Multi-pass membrane protein</topology>
    </subcellularLocation>
</comment>
<dbReference type="GO" id="GO:0005375">
    <property type="term" value="F:copper ion transmembrane transporter activity"/>
    <property type="evidence" value="ECO:0007669"/>
    <property type="project" value="UniProtKB-UniRule"/>
</dbReference>
<dbReference type="PANTHER" id="PTHR12483">
    <property type="entry name" value="SOLUTE CARRIER FAMILY 31 COPPER TRANSPORTERS"/>
    <property type="match status" value="1"/>
</dbReference>
<dbReference type="GeneID" id="68108855"/>
<feature type="transmembrane region" description="Helical" evidence="4">
    <location>
        <begin position="84"/>
        <end position="107"/>
    </location>
</feature>
<evidence type="ECO:0000256" key="2">
    <source>
        <dbReference type="ARBA" id="ARBA00022989"/>
    </source>
</evidence>
<keyword evidence="7" id="KW-1185">Reference proteome</keyword>
<dbReference type="OMA" id="TTEHEEH"/>